<dbReference type="PANTHER" id="PTHR43785:SF12">
    <property type="entry name" value="TYPE-1 GLUTAMINE SYNTHETASE 2"/>
    <property type="match status" value="1"/>
</dbReference>
<gene>
    <name evidence="10" type="ORF">QFZ56_001654</name>
</gene>
<dbReference type="PROSITE" id="PS51986">
    <property type="entry name" value="GS_BETA_GRASP"/>
    <property type="match status" value="1"/>
</dbReference>
<dbReference type="SMART" id="SM01230">
    <property type="entry name" value="Gln-synt_C"/>
    <property type="match status" value="1"/>
</dbReference>
<evidence type="ECO:0000313" key="11">
    <source>
        <dbReference type="Proteomes" id="UP001243364"/>
    </source>
</evidence>
<accession>A0ABU0PXP4</accession>
<feature type="domain" description="GS catalytic" evidence="9">
    <location>
        <begin position="150"/>
        <end position="483"/>
    </location>
</feature>
<dbReference type="Pfam" id="PF00120">
    <property type="entry name" value="Gln-synt_C"/>
    <property type="match status" value="1"/>
</dbReference>
<dbReference type="SUPFAM" id="SSF55931">
    <property type="entry name" value="Glutamine synthetase/guanido kinase"/>
    <property type="match status" value="1"/>
</dbReference>
<evidence type="ECO:0000256" key="2">
    <source>
        <dbReference type="ARBA" id="ARBA00022598"/>
    </source>
</evidence>
<keyword evidence="2 10" id="KW-0436">Ligase</keyword>
<dbReference type="Gene3D" id="3.30.590.10">
    <property type="entry name" value="Glutamine synthetase/guanido kinase, catalytic domain"/>
    <property type="match status" value="1"/>
</dbReference>
<dbReference type="Proteomes" id="UP001243364">
    <property type="component" value="Unassembled WGS sequence"/>
</dbReference>
<dbReference type="SUPFAM" id="SSF54368">
    <property type="entry name" value="Glutamine synthetase, N-terminal domain"/>
    <property type="match status" value="1"/>
</dbReference>
<protein>
    <submittedName>
        <fullName evidence="10">Glutamine synthetase</fullName>
        <ecNumber evidence="10">6.3.1.2</ecNumber>
    </submittedName>
</protein>
<evidence type="ECO:0000259" key="9">
    <source>
        <dbReference type="PROSITE" id="PS51987"/>
    </source>
</evidence>
<dbReference type="InterPro" id="IPR008146">
    <property type="entry name" value="Gln_synth_cat_dom"/>
</dbReference>
<evidence type="ECO:0000256" key="1">
    <source>
        <dbReference type="ARBA" id="ARBA00009897"/>
    </source>
</evidence>
<comment type="caution">
    <text evidence="10">The sequence shown here is derived from an EMBL/GenBank/DDBJ whole genome shotgun (WGS) entry which is preliminary data.</text>
</comment>
<evidence type="ECO:0000256" key="5">
    <source>
        <dbReference type="PROSITE-ProRule" id="PRU01330"/>
    </source>
</evidence>
<evidence type="ECO:0000256" key="7">
    <source>
        <dbReference type="SAM" id="MobiDB-lite"/>
    </source>
</evidence>
<dbReference type="EMBL" id="JAUSYA010000001">
    <property type="protein sequence ID" value="MDQ0682691.1"/>
    <property type="molecule type" value="Genomic_DNA"/>
</dbReference>
<name>A0ABU0PXP4_STRAH</name>
<keyword evidence="4" id="KW-0067">ATP-binding</keyword>
<evidence type="ECO:0000259" key="8">
    <source>
        <dbReference type="PROSITE" id="PS51986"/>
    </source>
</evidence>
<dbReference type="InterPro" id="IPR014746">
    <property type="entry name" value="Gln_synth/guanido_kin_cat_dom"/>
</dbReference>
<dbReference type="EC" id="6.3.1.2" evidence="10"/>
<feature type="region of interest" description="Disordered" evidence="7">
    <location>
        <begin position="1"/>
        <end position="30"/>
    </location>
</feature>
<keyword evidence="3" id="KW-0547">Nucleotide-binding</keyword>
<evidence type="ECO:0000313" key="10">
    <source>
        <dbReference type="EMBL" id="MDQ0682691.1"/>
    </source>
</evidence>
<evidence type="ECO:0000256" key="3">
    <source>
        <dbReference type="ARBA" id="ARBA00022741"/>
    </source>
</evidence>
<organism evidence="10 11">
    <name type="scientific">Streptomyces achromogenes</name>
    <dbReference type="NCBI Taxonomy" id="67255"/>
    <lineage>
        <taxon>Bacteria</taxon>
        <taxon>Bacillati</taxon>
        <taxon>Actinomycetota</taxon>
        <taxon>Actinomycetes</taxon>
        <taxon>Kitasatosporales</taxon>
        <taxon>Streptomycetaceae</taxon>
        <taxon>Streptomyces</taxon>
    </lineage>
</organism>
<dbReference type="GO" id="GO:0004356">
    <property type="term" value="F:glutamine synthetase activity"/>
    <property type="evidence" value="ECO:0007669"/>
    <property type="project" value="UniProtKB-EC"/>
</dbReference>
<dbReference type="InterPro" id="IPR008147">
    <property type="entry name" value="Gln_synt_N"/>
</dbReference>
<sequence>MVLSNTLWLPARPKKTREPGKPKEALPVADRTPPLGVEELRALVASGEIDTVVLAFPDMQGRLQGKRFAAGFFLDEVLRHGTEGCNYLLAVDTEMNTVDGYAMSSWERGYGDFAMHPDLATLRRVPWNAGTAMLVADLAWNDGSPVVAAPRQILRRQLERLAEHGFTAQVGTELEFIVFKDSYEAAWDANYRGLTPANQYNIDYSVLGTGRIEPLLRRIRNEMAGAGLTVESAKGECNPGQHEIAFRYDEALITCDQHAIYKTGAKEIAAQEGVSLTFMAKYNEREGNSCHIHLSLTDADGVNVMAGTADDPDGMSEVMRHFLAGQLAALRDFSLLYAPNINSYKRFQPGSFAPTAVAWGHDNRTCALRVVGHGRSTRFENRLPGGDVNPHLAVAGLVAAGLYGIEHKLELPEACAGNAYAGDYAHVPTTLREAAELWSASPIALAAFGEEVVAHYRNMARVELEAFDAAVTDWELRRSFERL</sequence>
<evidence type="ECO:0000256" key="6">
    <source>
        <dbReference type="RuleBase" id="RU000384"/>
    </source>
</evidence>
<dbReference type="PROSITE" id="PS51987">
    <property type="entry name" value="GS_CATALYTIC"/>
    <property type="match status" value="1"/>
</dbReference>
<evidence type="ECO:0000256" key="4">
    <source>
        <dbReference type="ARBA" id="ARBA00022840"/>
    </source>
</evidence>
<proteinExistence type="inferred from homology"/>
<dbReference type="Gene3D" id="3.10.20.70">
    <property type="entry name" value="Glutamine synthetase, N-terminal domain"/>
    <property type="match status" value="1"/>
</dbReference>
<feature type="domain" description="GS beta-grasp" evidence="8">
    <location>
        <begin position="47"/>
        <end position="143"/>
    </location>
</feature>
<dbReference type="InterPro" id="IPR036651">
    <property type="entry name" value="Gln_synt_N_sf"/>
</dbReference>
<dbReference type="PANTHER" id="PTHR43785">
    <property type="entry name" value="GAMMA-GLUTAMYLPUTRESCINE SYNTHETASE"/>
    <property type="match status" value="1"/>
</dbReference>
<comment type="similarity">
    <text evidence="1 5 6">Belongs to the glutamine synthetase family.</text>
</comment>
<keyword evidence="11" id="KW-1185">Reference proteome</keyword>
<reference evidence="10 11" key="1">
    <citation type="submission" date="2023-07" db="EMBL/GenBank/DDBJ databases">
        <title>Comparative genomics of wheat-associated soil bacteria to identify genetic determinants of phenazine resistance.</title>
        <authorList>
            <person name="Mouncey N."/>
        </authorList>
    </citation>
    <scope>NUCLEOTIDE SEQUENCE [LARGE SCALE GENOMIC DNA]</scope>
    <source>
        <strain evidence="10 11">W4I19-2</strain>
    </source>
</reference>